<dbReference type="EMBL" id="JAMKOV010000028">
    <property type="protein sequence ID" value="KAI8035925.1"/>
    <property type="molecule type" value="Genomic_DNA"/>
</dbReference>
<dbReference type="GO" id="GO:0000779">
    <property type="term" value="C:condensed chromosome, centromeric region"/>
    <property type="evidence" value="ECO:0007669"/>
    <property type="project" value="UniProtKB-ARBA"/>
</dbReference>
<proteinExistence type="inferred from homology"/>
<keyword evidence="14" id="KW-1185">Reference proteome</keyword>
<feature type="coiled-coil region" evidence="9">
    <location>
        <begin position="2"/>
        <end position="54"/>
    </location>
</feature>
<evidence type="ECO:0000256" key="5">
    <source>
        <dbReference type="ARBA" id="ARBA00022829"/>
    </source>
</evidence>
<dbReference type="InterPro" id="IPR011515">
    <property type="entry name" value="Shugoshin_C"/>
</dbReference>
<feature type="region of interest" description="Disordered" evidence="10">
    <location>
        <begin position="351"/>
        <end position="422"/>
    </location>
</feature>
<evidence type="ECO:0000256" key="8">
    <source>
        <dbReference type="ARBA" id="ARBA00023328"/>
    </source>
</evidence>
<comment type="caution">
    <text evidence="13">The sequence shown here is derived from an EMBL/GenBank/DDBJ whole genome shotgun (WGS) entry which is preliminary data.</text>
</comment>
<keyword evidence="5" id="KW-0159">Chromosome partition</keyword>
<dbReference type="Pfam" id="PF07558">
    <property type="entry name" value="Shugoshin_N"/>
    <property type="match status" value="1"/>
</dbReference>
<keyword evidence="6 9" id="KW-0175">Coiled coil</keyword>
<evidence type="ECO:0000256" key="4">
    <source>
        <dbReference type="ARBA" id="ARBA00022618"/>
    </source>
</evidence>
<evidence type="ECO:0000256" key="2">
    <source>
        <dbReference type="ARBA" id="ARBA00010845"/>
    </source>
</evidence>
<reference evidence="13" key="1">
    <citation type="journal article" date="2023" name="Genome Biol. Evol.">
        <title>Long-read-based Genome Assembly of Drosophila gunungcola Reveals Fewer Chemosensory Genes in Flower-breeding Species.</title>
        <authorList>
            <person name="Negi A."/>
            <person name="Liao B.Y."/>
            <person name="Yeh S.D."/>
        </authorList>
    </citation>
    <scope>NUCLEOTIDE SEQUENCE</scope>
    <source>
        <strain evidence="13">Sukarami</strain>
    </source>
</reference>
<feature type="compositionally biased region" description="Low complexity" evidence="10">
    <location>
        <begin position="384"/>
        <end position="394"/>
    </location>
</feature>
<feature type="region of interest" description="Disordered" evidence="10">
    <location>
        <begin position="118"/>
        <end position="203"/>
    </location>
</feature>
<evidence type="ECO:0000256" key="9">
    <source>
        <dbReference type="SAM" id="Coils"/>
    </source>
</evidence>
<evidence type="ECO:0000256" key="10">
    <source>
        <dbReference type="SAM" id="MobiDB-lite"/>
    </source>
</evidence>
<dbReference type="GO" id="GO:0005634">
    <property type="term" value="C:nucleus"/>
    <property type="evidence" value="ECO:0007669"/>
    <property type="project" value="InterPro"/>
</dbReference>
<dbReference type="Proteomes" id="UP001059596">
    <property type="component" value="Unassembled WGS sequence"/>
</dbReference>
<evidence type="ECO:0000259" key="12">
    <source>
        <dbReference type="Pfam" id="PF07558"/>
    </source>
</evidence>
<accession>A0A9P9YFT5</accession>
<feature type="compositionally biased region" description="Basic and acidic residues" evidence="10">
    <location>
        <begin position="184"/>
        <end position="195"/>
    </location>
</feature>
<name>A0A9P9YFT5_9MUSC</name>
<feature type="compositionally biased region" description="Basic residues" evidence="10">
    <location>
        <begin position="413"/>
        <end position="422"/>
    </location>
</feature>
<feature type="domain" description="Shugoshin N-terminal coiled-coil" evidence="12">
    <location>
        <begin position="6"/>
        <end position="48"/>
    </location>
</feature>
<organism evidence="13 14">
    <name type="scientific">Drosophila gunungcola</name>
    <name type="common">fruit fly</name>
    <dbReference type="NCBI Taxonomy" id="103775"/>
    <lineage>
        <taxon>Eukaryota</taxon>
        <taxon>Metazoa</taxon>
        <taxon>Ecdysozoa</taxon>
        <taxon>Arthropoda</taxon>
        <taxon>Hexapoda</taxon>
        <taxon>Insecta</taxon>
        <taxon>Pterygota</taxon>
        <taxon>Neoptera</taxon>
        <taxon>Endopterygota</taxon>
        <taxon>Diptera</taxon>
        <taxon>Brachycera</taxon>
        <taxon>Muscomorpha</taxon>
        <taxon>Ephydroidea</taxon>
        <taxon>Drosophilidae</taxon>
        <taxon>Drosophila</taxon>
        <taxon>Sophophora</taxon>
    </lineage>
</organism>
<feature type="compositionally biased region" description="Low complexity" evidence="10">
    <location>
        <begin position="120"/>
        <end position="139"/>
    </location>
</feature>
<evidence type="ECO:0000256" key="3">
    <source>
        <dbReference type="ARBA" id="ARBA00022454"/>
    </source>
</evidence>
<feature type="compositionally biased region" description="Acidic residues" evidence="10">
    <location>
        <begin position="169"/>
        <end position="181"/>
    </location>
</feature>
<feature type="domain" description="Shugoshin C-terminal" evidence="11">
    <location>
        <begin position="395"/>
        <end position="417"/>
    </location>
</feature>
<dbReference type="Pfam" id="PF07557">
    <property type="entry name" value="Shugoshin_C"/>
    <property type="match status" value="1"/>
</dbReference>
<evidence type="ECO:0000256" key="6">
    <source>
        <dbReference type="ARBA" id="ARBA00023054"/>
    </source>
</evidence>
<evidence type="ECO:0000256" key="1">
    <source>
        <dbReference type="ARBA" id="ARBA00004584"/>
    </source>
</evidence>
<evidence type="ECO:0000259" key="11">
    <source>
        <dbReference type="Pfam" id="PF07557"/>
    </source>
</evidence>
<keyword evidence="4" id="KW-0132">Cell division</keyword>
<dbReference type="GO" id="GO:0051301">
    <property type="term" value="P:cell division"/>
    <property type="evidence" value="ECO:0007669"/>
    <property type="project" value="UniProtKB-KW"/>
</dbReference>
<evidence type="ECO:0008006" key="15">
    <source>
        <dbReference type="Google" id="ProtNLM"/>
    </source>
</evidence>
<keyword evidence="7" id="KW-0131">Cell cycle</keyword>
<keyword evidence="3" id="KW-0158">Chromosome</keyword>
<protein>
    <recommendedName>
        <fullName evidence="15">Shugoshin</fullName>
    </recommendedName>
</protein>
<dbReference type="AlphaFoldDB" id="A0A9P9YFT5"/>
<dbReference type="GO" id="GO:0045132">
    <property type="term" value="P:meiotic chromosome segregation"/>
    <property type="evidence" value="ECO:0007669"/>
    <property type="project" value="InterPro"/>
</dbReference>
<gene>
    <name evidence="13" type="ORF">M5D96_011356</name>
</gene>
<sequence>MVTKVEQQYKLLNAELMEQVQKQRLEIGEYRKRMVALERENMDLREEHVLQNDRQRIRNISIVRDLMQRLNVENDCLAERQELPDVPIRPSGPRRSSKEICRDMRQTISLARTTRTISPTRTNSIDSIISSSSRRSSTTVHAEVEATKAPEDCTNNKHKRPPRMPTELMFDEDESDEDSSELESPAHKQCDKNQEAEIDGSQQNDRLFSIIEECASDDDTSEASSSSEAIYCDTTIEGTPPKGNTPATPCGRALREIDTNVLEAVTLSKRKEPVKFRLIVPGNEEDSVQEQSLQLAKSRNTVSGNEEDSVQEPSIQLARLAVPRPSHSSGIFPDFNGSTPRRSRFNGICQVAGSTSTPKSFHIEELPSKKTRNRTTAHTKSEQTETSSTFFSTSGRPNRSCRPTSLVEPSLRNKLRNGNVKK</sequence>
<comment type="subcellular location">
    <subcellularLocation>
        <location evidence="1">Chromosome</location>
        <location evidence="1">Centromere</location>
    </subcellularLocation>
</comment>
<keyword evidence="8" id="KW-0137">Centromere</keyword>
<evidence type="ECO:0000313" key="13">
    <source>
        <dbReference type="EMBL" id="KAI8035925.1"/>
    </source>
</evidence>
<dbReference type="OrthoDB" id="7862396at2759"/>
<feature type="compositionally biased region" description="Basic and acidic residues" evidence="10">
    <location>
        <begin position="142"/>
        <end position="155"/>
    </location>
</feature>
<evidence type="ECO:0000256" key="7">
    <source>
        <dbReference type="ARBA" id="ARBA00023306"/>
    </source>
</evidence>
<comment type="similarity">
    <text evidence="2">Belongs to the shugoshin family.</text>
</comment>
<evidence type="ECO:0000313" key="14">
    <source>
        <dbReference type="Proteomes" id="UP001059596"/>
    </source>
</evidence>
<dbReference type="InterPro" id="IPR011516">
    <property type="entry name" value="Shugoshin_N"/>
</dbReference>